<evidence type="ECO:0000259" key="1">
    <source>
        <dbReference type="Pfam" id="PF01408"/>
    </source>
</evidence>
<protein>
    <submittedName>
        <fullName evidence="3">Oxidoreductase</fullName>
    </submittedName>
</protein>
<dbReference type="Gene3D" id="3.40.50.720">
    <property type="entry name" value="NAD(P)-binding Rossmann-like Domain"/>
    <property type="match status" value="1"/>
</dbReference>
<name>A0A076Z3F1_STRAG</name>
<dbReference type="InterPro" id="IPR036291">
    <property type="entry name" value="NAD(P)-bd_dom_sf"/>
</dbReference>
<dbReference type="EMBL" id="UHEQ01000004">
    <property type="protein sequence ID" value="SUN13847.1"/>
    <property type="molecule type" value="Genomic_DNA"/>
</dbReference>
<comment type="caution">
    <text evidence="3">The sequence shown here is derived from an EMBL/GenBank/DDBJ whole genome shotgun (WGS) entry which is preliminary data.</text>
</comment>
<feature type="domain" description="YceM-like C-terminal" evidence="2">
    <location>
        <begin position="135"/>
        <end position="237"/>
    </location>
</feature>
<dbReference type="SUPFAM" id="SSF55347">
    <property type="entry name" value="Glyceraldehyde-3-phosphate dehydrogenase-like, C-terminal domain"/>
    <property type="match status" value="1"/>
</dbReference>
<dbReference type="Gene3D" id="3.30.360.10">
    <property type="entry name" value="Dihydrodipicolinate Reductase, domain 2"/>
    <property type="match status" value="1"/>
</dbReference>
<dbReference type="Pfam" id="PF01408">
    <property type="entry name" value="GFO_IDH_MocA"/>
    <property type="match status" value="1"/>
</dbReference>
<dbReference type="GO" id="GO:0000166">
    <property type="term" value="F:nucleotide binding"/>
    <property type="evidence" value="ECO:0007669"/>
    <property type="project" value="InterPro"/>
</dbReference>
<evidence type="ECO:0000259" key="2">
    <source>
        <dbReference type="Pfam" id="PF21378"/>
    </source>
</evidence>
<organism evidence="3 4">
    <name type="scientific">Streptococcus agalactiae</name>
    <dbReference type="NCBI Taxonomy" id="1311"/>
    <lineage>
        <taxon>Bacteria</taxon>
        <taxon>Bacillati</taxon>
        <taxon>Bacillota</taxon>
        <taxon>Bacilli</taxon>
        <taxon>Lactobacillales</taxon>
        <taxon>Streptococcaceae</taxon>
        <taxon>Streptococcus</taxon>
    </lineage>
</organism>
<evidence type="ECO:0000313" key="4">
    <source>
        <dbReference type="Proteomes" id="UP000254076"/>
    </source>
</evidence>
<dbReference type="InterPro" id="IPR051317">
    <property type="entry name" value="Gfo/Idh/MocA_oxidoreduct"/>
</dbReference>
<proteinExistence type="predicted"/>
<dbReference type="InterPro" id="IPR048477">
    <property type="entry name" value="YceM-like_C"/>
</dbReference>
<reference evidence="3 4" key="1">
    <citation type="submission" date="2018-06" db="EMBL/GenBank/DDBJ databases">
        <authorList>
            <consortium name="Pathogen Informatics"/>
            <person name="Doyle S."/>
        </authorList>
    </citation>
    <scope>NUCLEOTIDE SEQUENCE [LARGE SCALE GENOMIC DNA]</scope>
    <source>
        <strain evidence="3 4">NCTC8185</strain>
    </source>
</reference>
<dbReference type="PANTHER" id="PTHR43708">
    <property type="entry name" value="CONSERVED EXPRESSED OXIDOREDUCTASE (EUROFUNG)"/>
    <property type="match status" value="1"/>
</dbReference>
<dbReference type="AlphaFoldDB" id="A0A076Z3F1"/>
<dbReference type="RefSeq" id="WP_000939684.1">
    <property type="nucleotide sequence ID" value="NZ_CGHZ01000019.1"/>
</dbReference>
<dbReference type="Proteomes" id="UP000254076">
    <property type="component" value="Unassembled WGS sequence"/>
</dbReference>
<dbReference type="InterPro" id="IPR000683">
    <property type="entry name" value="Gfo/Idh/MocA-like_OxRdtase_N"/>
</dbReference>
<evidence type="ECO:0000313" key="3">
    <source>
        <dbReference type="EMBL" id="SUN13847.1"/>
    </source>
</evidence>
<gene>
    <name evidence="3" type="primary">mviM</name>
    <name evidence="3" type="ORF">NCTC8185_01114</name>
</gene>
<dbReference type="SUPFAM" id="SSF51735">
    <property type="entry name" value="NAD(P)-binding Rossmann-fold domains"/>
    <property type="match status" value="1"/>
</dbReference>
<sequence>MLQLGIVGLGGISQKAYLPYMRQVTGVHWHLFTRQKQILEEVNMLFGSSTAYDSLDSLAEHPLDGVFIHVATSAHFDIAKLFLKKGIPVFMDKPLTEDYTSTKALYDLAKDHKIFLMAGFNRRFAPRIMEMKKVEDKNHIRTFKNAVNAPADFQYKLFDMFIHPLDTALFLTNNVVKRGYFVTKRDGNKILQVSVTLETDSEIIEASMNLQSGSRREIIEIESPEVTYSLDDLSNLSVIDGFDRRAIGFGSWASTLEKRGFEPMIDAFIQAITTGVNPISPKSSLLSHFICDQINKANAPFGMLNLKIME</sequence>
<dbReference type="PANTHER" id="PTHR43708:SF4">
    <property type="entry name" value="OXIDOREDUCTASE YCEM-RELATED"/>
    <property type="match status" value="1"/>
</dbReference>
<dbReference type="Pfam" id="PF21378">
    <property type="entry name" value="YceM-like_C"/>
    <property type="match status" value="1"/>
</dbReference>
<accession>A0A076Z3F1</accession>
<feature type="domain" description="Gfo/Idh/MocA-like oxidoreductase N-terminal" evidence="1">
    <location>
        <begin position="3"/>
        <end position="120"/>
    </location>
</feature>